<name>A0A6M4YIE4_AERME</name>
<evidence type="ECO:0000313" key="1">
    <source>
        <dbReference type="EMBL" id="QJT22276.1"/>
    </source>
</evidence>
<organism evidence="1 2">
    <name type="scientific">Aeromonas media</name>
    <dbReference type="NCBI Taxonomy" id="651"/>
    <lineage>
        <taxon>Bacteria</taxon>
        <taxon>Pseudomonadati</taxon>
        <taxon>Pseudomonadota</taxon>
        <taxon>Gammaproteobacteria</taxon>
        <taxon>Aeromonadales</taxon>
        <taxon>Aeromonadaceae</taxon>
        <taxon>Aeromonas</taxon>
    </lineage>
</organism>
<dbReference type="RefSeq" id="WP_171276314.1">
    <property type="nucleotide sequence ID" value="NZ_CAWPJG010000001.1"/>
</dbReference>
<dbReference type="Proteomes" id="UP000501427">
    <property type="component" value="Chromosome"/>
</dbReference>
<dbReference type="AlphaFoldDB" id="A0A6M4YIE4"/>
<evidence type="ECO:0000313" key="2">
    <source>
        <dbReference type="Proteomes" id="UP000501427"/>
    </source>
</evidence>
<reference evidence="1 2" key="1">
    <citation type="submission" date="2019-03" db="EMBL/GenBank/DDBJ databases">
        <title>Novel transposon Tn6433 accelerates the dissemination of tet(E) in Aeromonas from aerobic biofilm under oxytetracycline stress.</title>
        <authorList>
            <person name="Shi Y."/>
            <person name="Tian Z."/>
            <person name="Zhang Y."/>
            <person name="Zhang H."/>
            <person name="Yang M."/>
        </authorList>
    </citation>
    <scope>NUCLEOTIDE SEQUENCE [LARGE SCALE GENOMIC DNA]</scope>
    <source>
        <strain evidence="1 2">T0.1-19</strain>
    </source>
</reference>
<proteinExistence type="predicted"/>
<protein>
    <recommendedName>
        <fullName evidence="3">EVE domain-containing protein</fullName>
    </recommendedName>
</protein>
<dbReference type="EMBL" id="CP038441">
    <property type="protein sequence ID" value="QJT22276.1"/>
    <property type="molecule type" value="Genomic_DNA"/>
</dbReference>
<sequence length="230" mass="25590">MSIIKEAIKKSLSNQADDNSTTPISIRLPVVLSNELDELSLTLDRSKSFLISEFIKAGIEETNSLLAERSLLTDADQKEIPSEQEGNKKRDVLKAKKFMLNTNYNNDKDTHFDMLKNSEAAAFCKGWKEYICQLSPGDKVYLYQSGVGIIAVGTVSGDLEKSEYHGIADDKYAKQLKDFKSGFKAISARRFKEITGGGANFRRTMVELTTSQAVEIDKEVERLSACATNI</sequence>
<accession>A0A6M4YIE4</accession>
<gene>
    <name evidence="1" type="ORF">E4184_13185</name>
</gene>
<evidence type="ECO:0008006" key="3">
    <source>
        <dbReference type="Google" id="ProtNLM"/>
    </source>
</evidence>